<gene>
    <name evidence="2" type="ORF">CXU09_05175</name>
</gene>
<proteinExistence type="predicted"/>
<dbReference type="AlphaFoldDB" id="A0AAP8NM61"/>
<protein>
    <submittedName>
        <fullName evidence="2">Uncharacterized protein</fullName>
    </submittedName>
</protein>
<feature type="coiled-coil region" evidence="1">
    <location>
        <begin position="284"/>
        <end position="329"/>
    </location>
</feature>
<comment type="caution">
    <text evidence="2">The sequence shown here is derived from an EMBL/GenBank/DDBJ whole genome shotgun (WGS) entry which is preliminary data.</text>
</comment>
<organism evidence="2 3">
    <name type="scientific">Akkermansia muciniphila</name>
    <dbReference type="NCBI Taxonomy" id="239935"/>
    <lineage>
        <taxon>Bacteria</taxon>
        <taxon>Pseudomonadati</taxon>
        <taxon>Verrucomicrobiota</taxon>
        <taxon>Verrucomicrobiia</taxon>
        <taxon>Verrucomicrobiales</taxon>
        <taxon>Akkermansiaceae</taxon>
        <taxon>Akkermansia</taxon>
    </lineage>
</organism>
<dbReference type="EMBL" id="PJKN01000002">
    <property type="protein sequence ID" value="PNC56967.1"/>
    <property type="molecule type" value="Genomic_DNA"/>
</dbReference>
<evidence type="ECO:0000313" key="2">
    <source>
        <dbReference type="EMBL" id="PNC56967.1"/>
    </source>
</evidence>
<dbReference type="Proteomes" id="UP000235914">
    <property type="component" value="Unassembled WGS sequence"/>
</dbReference>
<name>A0AAP8NM61_9BACT</name>
<evidence type="ECO:0000256" key="1">
    <source>
        <dbReference type="SAM" id="Coils"/>
    </source>
</evidence>
<sequence>MRLLPQGAAFLSDDIMTPRLKIMKKHYFYSIPCLALTCALAACSDDDKSSSAKAGQDTAGLTSAASPDPLTSVASDLVAKRAERLGIAALFPKDMGVVAGVYDIPGIMKSVQNLNMVKTWSSCSSGEVADESIAIPGEDAPEPVQRKCSFSSPVIDAMIGLGPEWAPWLDSAQSSFTRMGLNQMKEILSVYRLFQGVKNGSGDDDGAEAEAMGGQGVEMIAQWAELMDLRPSQAATAPVMIAAKLTPEALAQAKAFLKDANLQEDMELHGMVSLYEKTYNGLACKVAEVDCKKVRAKLEELLEEAKGQMDISQENMDRLKAALVRLDESRLYVAVSFVEDTLVGFITTNPEKQVRIASSPQDSVLSRPDFSMADARSQYPAYGLLFADKASVKGVINMDLAYYKGMFTGLKDVMQTIGADWKIADLAPSMTALDSIKASMLGMYEKLARNATAVSYFSWQDQGVHVEACTYPLEFYKLDAPSAMSAVRPGASTVLYSSCTVNPQMMDMGCSLCGNIAQIVWDYGNAYISNPKHDVSDQVRMAAPMIQMARPTIEELWKAYKTALSGLTGSGVFMMDMQGAPSPMLKNVPAPRFSAAYEVKNRAALGEAWQKVANAAKTVVTLVSQGKMAELPAPQSSVDGDITTYDYQCPLGADLNPVVSISDTRWAISMPKAFGMEVLRESVKSPAQGAPLEFQLNLVPVRDALKSAAESSRELRNAVETLDVITSDVAGIHATGRKAADGRDVYHIHIISAAK</sequence>
<accession>A0AAP8NM61</accession>
<evidence type="ECO:0000313" key="3">
    <source>
        <dbReference type="Proteomes" id="UP000235914"/>
    </source>
</evidence>
<keyword evidence="1" id="KW-0175">Coiled coil</keyword>
<reference evidence="2 3" key="1">
    <citation type="journal article" date="2017" name="BMC Genomics">
        <title>Genome sequencing of 39 Akkermansia muciniphila isolates reveals its population structure, genomic and functional diverisity, and global distribution in mammalian gut microbiotas.</title>
        <authorList>
            <person name="Guo X."/>
            <person name="Li S."/>
            <person name="Zhang J."/>
            <person name="Wu F."/>
            <person name="Li X."/>
            <person name="Wu D."/>
            <person name="Zhang M."/>
            <person name="Ou Z."/>
            <person name="Jie Z."/>
            <person name="Yan Q."/>
            <person name="Li P."/>
            <person name="Yi J."/>
            <person name="Peng Y."/>
        </authorList>
    </citation>
    <scope>NUCLEOTIDE SEQUENCE [LARGE SCALE GENOMIC DNA]</scope>
    <source>
        <strain evidence="2 3">GP43</strain>
    </source>
</reference>